<feature type="transmembrane region" description="Helical" evidence="4">
    <location>
        <begin position="160"/>
        <end position="181"/>
    </location>
</feature>
<dbReference type="InterPro" id="IPR020846">
    <property type="entry name" value="MFS_dom"/>
</dbReference>
<accession>A3VBC3</accession>
<evidence type="ECO:0000256" key="2">
    <source>
        <dbReference type="ARBA" id="ARBA00022989"/>
    </source>
</evidence>
<dbReference type="PANTHER" id="PTHR11360">
    <property type="entry name" value="MONOCARBOXYLATE TRANSPORTER"/>
    <property type="match status" value="1"/>
</dbReference>
<evidence type="ECO:0000256" key="1">
    <source>
        <dbReference type="ARBA" id="ARBA00022692"/>
    </source>
</evidence>
<feature type="transmembrane region" description="Helical" evidence="4">
    <location>
        <begin position="213"/>
        <end position="236"/>
    </location>
</feature>
<feature type="transmembrane region" description="Helical" evidence="4">
    <location>
        <begin position="349"/>
        <end position="369"/>
    </location>
</feature>
<dbReference type="HOGENOM" id="CLU_001265_59_9_5"/>
<dbReference type="EMBL" id="AAMT01000002">
    <property type="protein sequence ID" value="EAQ14256.1"/>
    <property type="molecule type" value="Genomic_DNA"/>
</dbReference>
<evidence type="ECO:0000313" key="6">
    <source>
        <dbReference type="EMBL" id="EAQ14256.1"/>
    </source>
</evidence>
<dbReference type="OrthoDB" id="146345at2"/>
<dbReference type="AlphaFoldDB" id="A3VBC3"/>
<evidence type="ECO:0000256" key="4">
    <source>
        <dbReference type="SAM" id="Phobius"/>
    </source>
</evidence>
<keyword evidence="7" id="KW-1185">Reference proteome</keyword>
<feature type="transmembrane region" description="Helical" evidence="4">
    <location>
        <begin position="76"/>
        <end position="99"/>
    </location>
</feature>
<feature type="transmembrane region" description="Helical" evidence="4">
    <location>
        <begin position="317"/>
        <end position="342"/>
    </location>
</feature>
<feature type="transmembrane region" description="Helical" evidence="4">
    <location>
        <begin position="136"/>
        <end position="154"/>
    </location>
</feature>
<feature type="transmembrane region" description="Helical" evidence="4">
    <location>
        <begin position="6"/>
        <end position="24"/>
    </location>
</feature>
<reference evidence="6 7" key="1">
    <citation type="journal article" date="2010" name="J. Bacteriol.">
        <title>Genome sequences of Pelagibaca bermudensis HTCC2601T and Maritimibacter alkaliphilus HTCC2654T, the type strains of two marine Roseobacter genera.</title>
        <authorList>
            <person name="Thrash J.C."/>
            <person name="Cho J.C."/>
            <person name="Ferriera S."/>
            <person name="Johnson J."/>
            <person name="Vergin K.L."/>
            <person name="Giovannoni S.J."/>
        </authorList>
    </citation>
    <scope>NUCLEOTIDE SEQUENCE [LARGE SCALE GENOMIC DNA]</scope>
    <source>
        <strain evidence="6 7">HTCC2654</strain>
    </source>
</reference>
<dbReference type="GO" id="GO:0022857">
    <property type="term" value="F:transmembrane transporter activity"/>
    <property type="evidence" value="ECO:0007669"/>
    <property type="project" value="InterPro"/>
</dbReference>
<dbReference type="InterPro" id="IPR036259">
    <property type="entry name" value="MFS_trans_sf"/>
</dbReference>
<dbReference type="Pfam" id="PF07690">
    <property type="entry name" value="MFS_1"/>
    <property type="match status" value="1"/>
</dbReference>
<name>A3VBC3_9RHOB</name>
<feature type="transmembrane region" description="Helical" evidence="4">
    <location>
        <begin position="290"/>
        <end position="311"/>
    </location>
</feature>
<dbReference type="PANTHER" id="PTHR11360:SF284">
    <property type="entry name" value="EG:103B4.3 PROTEIN-RELATED"/>
    <property type="match status" value="1"/>
</dbReference>
<dbReference type="RefSeq" id="WP_008333554.1">
    <property type="nucleotide sequence ID" value="NZ_CH902578.1"/>
</dbReference>
<dbReference type="Proteomes" id="UP000002931">
    <property type="component" value="Unassembled WGS sequence"/>
</dbReference>
<feature type="transmembrane region" description="Helical" evidence="4">
    <location>
        <begin position="381"/>
        <end position="400"/>
    </location>
</feature>
<dbReference type="InterPro" id="IPR050327">
    <property type="entry name" value="Proton-linked_MCT"/>
</dbReference>
<keyword evidence="3 4" id="KW-0472">Membrane</keyword>
<evidence type="ECO:0000259" key="5">
    <source>
        <dbReference type="PROSITE" id="PS50850"/>
    </source>
</evidence>
<keyword evidence="2 4" id="KW-1133">Transmembrane helix</keyword>
<organism evidence="6 7">
    <name type="scientific">Maritimibacter alkaliphilus HTCC2654</name>
    <dbReference type="NCBI Taxonomy" id="314271"/>
    <lineage>
        <taxon>Bacteria</taxon>
        <taxon>Pseudomonadati</taxon>
        <taxon>Pseudomonadota</taxon>
        <taxon>Alphaproteobacteria</taxon>
        <taxon>Rhodobacterales</taxon>
        <taxon>Roseobacteraceae</taxon>
        <taxon>Maritimibacter</taxon>
    </lineage>
</organism>
<feature type="transmembrane region" description="Helical" evidence="4">
    <location>
        <begin position="105"/>
        <end position="124"/>
    </location>
</feature>
<dbReference type="InterPro" id="IPR011701">
    <property type="entry name" value="MFS"/>
</dbReference>
<dbReference type="STRING" id="314271.RB2654_16341"/>
<dbReference type="eggNOG" id="COG2814">
    <property type="taxonomic scope" value="Bacteria"/>
</dbReference>
<keyword evidence="1 4" id="KW-0812">Transmembrane</keyword>
<evidence type="ECO:0000256" key="3">
    <source>
        <dbReference type="ARBA" id="ARBA00023136"/>
    </source>
</evidence>
<evidence type="ECO:0000313" key="7">
    <source>
        <dbReference type="Proteomes" id="UP000002931"/>
    </source>
</evidence>
<feature type="transmembrane region" description="Helical" evidence="4">
    <location>
        <begin position="256"/>
        <end position="278"/>
    </location>
</feature>
<proteinExistence type="predicted"/>
<feature type="domain" description="Major facilitator superfamily (MFS) profile" evidence="5">
    <location>
        <begin position="7"/>
        <end position="405"/>
    </location>
</feature>
<gene>
    <name evidence="6" type="ORF">RB2654_16341</name>
</gene>
<dbReference type="SUPFAM" id="SSF103473">
    <property type="entry name" value="MFS general substrate transporter"/>
    <property type="match status" value="1"/>
</dbReference>
<dbReference type="Gene3D" id="1.20.1250.20">
    <property type="entry name" value="MFS general substrate transporter like domains"/>
    <property type="match status" value="2"/>
</dbReference>
<sequence>MDNTRLITPVLTAGCIVIIISFAIRASFGVFQIPIAEEFGWMRADFSMAIAIQNLAWGIGQPIFGAIAEKMGDRKAIIFGAVLYAAGLVASSFATTPLAHQTLEVLVGFGIAGTGFGVILAVVGRASSDKNRSMSLAIATAAGSAGQVFGAPLAEWMLSFMPWQSVFILFAVAILAVLLVLPLMRAPAASRLELQESMGTVLMRALRDPSYTLIFLGFFSCGYQLGFITAHFPAFVTEMCGAIDPSGTLASLGVSTTSALGAIAISLIGLANIAGTLYAGYLGNKLPKKYLLAAIYTARTVAAGAFILLPITPTSVIVFSIVMGSLWLATVPLTSGLVAHLYGLRYMGTLYGIVFFSHQLGSFMGVWLGGRFYDLTGDYTMVWWVGVGVGALSALLHLPIKERRSPVMAAA</sequence>
<protein>
    <submittedName>
        <fullName evidence="6">Transmembrane transporter, major facilitator family protein</fullName>
    </submittedName>
</protein>
<comment type="caution">
    <text evidence="6">The sequence shown here is derived from an EMBL/GenBank/DDBJ whole genome shotgun (WGS) entry which is preliminary data.</text>
</comment>
<dbReference type="PROSITE" id="PS50850">
    <property type="entry name" value="MFS"/>
    <property type="match status" value="1"/>
</dbReference>
<dbReference type="CDD" id="cd17355">
    <property type="entry name" value="MFS_YcxA_like"/>
    <property type="match status" value="1"/>
</dbReference>